<comment type="subcellular location">
    <subcellularLocation>
        <location evidence="1">Cytoplasm</location>
    </subcellularLocation>
</comment>
<dbReference type="OrthoDB" id="269872at2759"/>
<dbReference type="GO" id="GO:0003723">
    <property type="term" value="F:RNA binding"/>
    <property type="evidence" value="ECO:0007669"/>
    <property type="project" value="InterPro"/>
</dbReference>
<reference evidence="6 7" key="1">
    <citation type="submission" date="2014-11" db="EMBL/GenBank/DDBJ databases">
        <authorList>
            <person name="Zhu J."/>
            <person name="Qi W."/>
            <person name="Song R."/>
        </authorList>
    </citation>
    <scope>NUCLEOTIDE SEQUENCE [LARGE SCALE GENOMIC DNA]</scope>
</reference>
<dbReference type="Gene3D" id="2.30.130.10">
    <property type="entry name" value="PUA domain"/>
    <property type="match status" value="1"/>
</dbReference>
<accession>A0A0G4EII6</accession>
<evidence type="ECO:0000313" key="7">
    <source>
        <dbReference type="Proteomes" id="UP000041254"/>
    </source>
</evidence>
<sequence>MAAAVRVAVRSDLLLARGVGAARGYASMRGGADAPHKRPTLRIRGSRDSDSLHYVRRGSPWILAADVDNTESLQVYSPCLVNVESDSGVDWGVAAYTRHSSIAARILSRDRHVTVEKGFFLTRLERALQLRQQIYPGEEFYRLVNAEGDHLPGIVVDRYGSTVVLQVNAAGLDDHIRSFIAALDELLQPAVILLRNDSSARGLERLPLLTEVFRGPYRTPTEIRENGVTFLVSLLVGERTGWFYDQRDNRALLVPLCKDKTVLDLYSYVGAFGIQAAAHGARHVTCVDSLSSSIDYGSQSAQVNMLQDRVHFVHAKAERLLKHFADLRHPHNRNSLPEGASDSDDSAHPMMGKSPGPYLSPPPVEWEERVKASGHMWDVIIMDPPPLSPQRKVPPSAVAKSAGDMMHSQKRLASEPYAKLLTAALQVTAPNGLVFISSAHRDVGPAELRDAARRACLCVGRTCRLVCQGGASADHPQHLALPGGQMPRIASMLVHVE</sequence>
<dbReference type="InterPro" id="IPR041532">
    <property type="entry name" value="RlmI-like_PUA"/>
</dbReference>
<dbReference type="Gene3D" id="3.40.50.150">
    <property type="entry name" value="Vaccinia Virus protein VP39"/>
    <property type="match status" value="1"/>
</dbReference>
<name>A0A0G4EII6_VITBC</name>
<dbReference type="GO" id="GO:0032259">
    <property type="term" value="P:methylation"/>
    <property type="evidence" value="ECO:0007669"/>
    <property type="project" value="UniProtKB-KW"/>
</dbReference>
<dbReference type="VEuPathDB" id="CryptoDB:Vbra_7549"/>
<dbReference type="FunCoup" id="A0A0G4EII6">
    <property type="interactions" value="1"/>
</dbReference>
<dbReference type="GO" id="GO:0005737">
    <property type="term" value="C:cytoplasm"/>
    <property type="evidence" value="ECO:0007669"/>
    <property type="project" value="UniProtKB-SubCell"/>
</dbReference>
<dbReference type="PhylomeDB" id="A0A0G4EII6"/>
<dbReference type="PANTHER" id="PTHR42873">
    <property type="entry name" value="RIBOSOMAL RNA LARGE SUBUNIT METHYLTRANSFERASE"/>
    <property type="match status" value="1"/>
</dbReference>
<keyword evidence="3" id="KW-0808">Transferase</keyword>
<evidence type="ECO:0000256" key="3">
    <source>
        <dbReference type="ARBA" id="ARBA00022679"/>
    </source>
</evidence>
<keyword evidence="7" id="KW-1185">Reference proteome</keyword>
<dbReference type="InterPro" id="IPR036974">
    <property type="entry name" value="PUA_sf"/>
</dbReference>
<evidence type="ECO:0000256" key="2">
    <source>
        <dbReference type="ARBA" id="ARBA00022490"/>
    </source>
</evidence>
<evidence type="ECO:0000256" key="4">
    <source>
        <dbReference type="SAM" id="MobiDB-lite"/>
    </source>
</evidence>
<dbReference type="PANTHER" id="PTHR42873:SF1">
    <property type="entry name" value="S-ADENOSYLMETHIONINE-DEPENDENT METHYLTRANSFERASE DOMAIN-CONTAINING PROTEIN"/>
    <property type="match status" value="1"/>
</dbReference>
<gene>
    <name evidence="6" type="ORF">Vbra_7549</name>
</gene>
<organism evidence="6 7">
    <name type="scientific">Vitrella brassicaformis (strain CCMP3155)</name>
    <dbReference type="NCBI Taxonomy" id="1169540"/>
    <lineage>
        <taxon>Eukaryota</taxon>
        <taxon>Sar</taxon>
        <taxon>Alveolata</taxon>
        <taxon>Colpodellida</taxon>
        <taxon>Vitrellaceae</taxon>
        <taxon>Vitrella</taxon>
    </lineage>
</organism>
<dbReference type="Gene3D" id="3.30.750.80">
    <property type="entry name" value="RNA methyltransferase domain (HRMD) like"/>
    <property type="match status" value="1"/>
</dbReference>
<dbReference type="Pfam" id="PF17785">
    <property type="entry name" value="PUA_3"/>
    <property type="match status" value="1"/>
</dbReference>
<proteinExistence type="predicted"/>
<dbReference type="CDD" id="cd02440">
    <property type="entry name" value="AdoMet_MTases"/>
    <property type="match status" value="1"/>
</dbReference>
<dbReference type="Proteomes" id="UP000041254">
    <property type="component" value="Unassembled WGS sequence"/>
</dbReference>
<dbReference type="CDD" id="cd11572">
    <property type="entry name" value="RlmI_M_like"/>
    <property type="match status" value="1"/>
</dbReference>
<dbReference type="EMBL" id="CDMY01000243">
    <property type="protein sequence ID" value="CEL96494.1"/>
    <property type="molecule type" value="Genomic_DNA"/>
</dbReference>
<keyword evidence="2" id="KW-0963">Cytoplasm</keyword>
<feature type="domain" description="RlmI-like PUA" evidence="5">
    <location>
        <begin position="55"/>
        <end position="109"/>
    </location>
</feature>
<evidence type="ECO:0000259" key="5">
    <source>
        <dbReference type="Pfam" id="PF17785"/>
    </source>
</evidence>
<feature type="region of interest" description="Disordered" evidence="4">
    <location>
        <begin position="329"/>
        <end position="362"/>
    </location>
</feature>
<protein>
    <recommendedName>
        <fullName evidence="5">RlmI-like PUA domain-containing protein</fullName>
    </recommendedName>
</protein>
<dbReference type="GO" id="GO:0008168">
    <property type="term" value="F:methyltransferase activity"/>
    <property type="evidence" value="ECO:0007669"/>
    <property type="project" value="UniProtKB-KW"/>
</dbReference>
<dbReference type="AlphaFoldDB" id="A0A0G4EII6"/>
<dbReference type="InParanoid" id="A0A0G4EII6"/>
<dbReference type="SUPFAM" id="SSF53335">
    <property type="entry name" value="S-adenosyl-L-methionine-dependent methyltransferases"/>
    <property type="match status" value="1"/>
</dbReference>
<dbReference type="OMA" id="GSFGIQC"/>
<evidence type="ECO:0000256" key="1">
    <source>
        <dbReference type="ARBA" id="ARBA00004496"/>
    </source>
</evidence>
<dbReference type="InterPro" id="IPR029063">
    <property type="entry name" value="SAM-dependent_MTases_sf"/>
</dbReference>
<evidence type="ECO:0000313" key="6">
    <source>
        <dbReference type="EMBL" id="CEL96494.1"/>
    </source>
</evidence>